<reference evidence="2" key="1">
    <citation type="submission" date="2017-02" db="UniProtKB">
        <authorList>
            <consortium name="WormBaseParasite"/>
        </authorList>
    </citation>
    <scope>IDENTIFICATION</scope>
</reference>
<dbReference type="WBParaSite" id="PTRK_0000771200.1">
    <property type="protein sequence ID" value="PTRK_0000771200.1"/>
    <property type="gene ID" value="PTRK_0000771200"/>
</dbReference>
<sequence length="283" mass="32077">MEPFINISNFLPLQTDALDTILKEYLLKCKTEGGDWELAELGHFFHTIVSHGINDKAFERLGMILRPKPIKDIKMKYEEILQILKGLKEVIPQKYLDLSPEPGFLNNYAKEQLRSAIPHLNKLPSIIPTAGKGRQGKKDSCDAFPFVMDKLADEICEDFNMGYKDPLAGSCPSEQSVQFSRINKQISSMLKGNKSNIMTPAETAVFTKAINEVADLVNDIDANTIDKIRLQILRNVEFKTLQPLEEFSENMAANSCINYFQLTDQFLDSINTDELVEKLLKNE</sequence>
<dbReference type="AlphaFoldDB" id="A0A0N4ZIF8"/>
<evidence type="ECO:0000313" key="2">
    <source>
        <dbReference type="WBParaSite" id="PTRK_0000771200.1"/>
    </source>
</evidence>
<protein>
    <submittedName>
        <fullName evidence="2">Uncharacterized protein</fullName>
    </submittedName>
</protein>
<dbReference type="Proteomes" id="UP000038045">
    <property type="component" value="Unplaced"/>
</dbReference>
<proteinExistence type="predicted"/>
<accession>A0A0N4ZIF8</accession>
<keyword evidence="1" id="KW-1185">Reference proteome</keyword>
<evidence type="ECO:0000313" key="1">
    <source>
        <dbReference type="Proteomes" id="UP000038045"/>
    </source>
</evidence>
<name>A0A0N4ZIF8_PARTI</name>
<organism evidence="1 2">
    <name type="scientific">Parastrongyloides trichosuri</name>
    <name type="common">Possum-specific nematode worm</name>
    <dbReference type="NCBI Taxonomy" id="131310"/>
    <lineage>
        <taxon>Eukaryota</taxon>
        <taxon>Metazoa</taxon>
        <taxon>Ecdysozoa</taxon>
        <taxon>Nematoda</taxon>
        <taxon>Chromadorea</taxon>
        <taxon>Rhabditida</taxon>
        <taxon>Tylenchina</taxon>
        <taxon>Panagrolaimomorpha</taxon>
        <taxon>Strongyloidoidea</taxon>
        <taxon>Strongyloididae</taxon>
        <taxon>Parastrongyloides</taxon>
    </lineage>
</organism>